<reference evidence="1" key="2">
    <citation type="journal article" date="2015" name="Data Brief">
        <title>Shoot transcriptome of the giant reed, Arundo donax.</title>
        <authorList>
            <person name="Barrero R.A."/>
            <person name="Guerrero F.D."/>
            <person name="Moolhuijzen P."/>
            <person name="Goolsby J.A."/>
            <person name="Tidwell J."/>
            <person name="Bellgard S.E."/>
            <person name="Bellgard M.I."/>
        </authorList>
    </citation>
    <scope>NUCLEOTIDE SEQUENCE</scope>
    <source>
        <tissue evidence="1">Shoot tissue taken approximately 20 cm above the soil surface</tissue>
    </source>
</reference>
<reference evidence="1" key="1">
    <citation type="submission" date="2014-09" db="EMBL/GenBank/DDBJ databases">
        <authorList>
            <person name="Magalhaes I.L.F."/>
            <person name="Oliveira U."/>
            <person name="Santos F.R."/>
            <person name="Vidigal T.H.D.A."/>
            <person name="Brescovit A.D."/>
            <person name="Santos A.J."/>
        </authorList>
    </citation>
    <scope>NUCLEOTIDE SEQUENCE</scope>
    <source>
        <tissue evidence="1">Shoot tissue taken approximately 20 cm above the soil surface</tissue>
    </source>
</reference>
<protein>
    <submittedName>
        <fullName evidence="1">Uncharacterized protein</fullName>
    </submittedName>
</protein>
<dbReference type="AlphaFoldDB" id="A0A0A9H501"/>
<evidence type="ECO:0000313" key="1">
    <source>
        <dbReference type="EMBL" id="JAE32275.1"/>
    </source>
</evidence>
<name>A0A0A9H501_ARUDO</name>
<accession>A0A0A9H501</accession>
<organism evidence="1">
    <name type="scientific">Arundo donax</name>
    <name type="common">Giant reed</name>
    <name type="synonym">Donax arundinaceus</name>
    <dbReference type="NCBI Taxonomy" id="35708"/>
    <lineage>
        <taxon>Eukaryota</taxon>
        <taxon>Viridiplantae</taxon>
        <taxon>Streptophyta</taxon>
        <taxon>Embryophyta</taxon>
        <taxon>Tracheophyta</taxon>
        <taxon>Spermatophyta</taxon>
        <taxon>Magnoliopsida</taxon>
        <taxon>Liliopsida</taxon>
        <taxon>Poales</taxon>
        <taxon>Poaceae</taxon>
        <taxon>PACMAD clade</taxon>
        <taxon>Arundinoideae</taxon>
        <taxon>Arundineae</taxon>
        <taxon>Arundo</taxon>
    </lineage>
</organism>
<proteinExistence type="predicted"/>
<dbReference type="EMBL" id="GBRH01165621">
    <property type="protein sequence ID" value="JAE32275.1"/>
    <property type="molecule type" value="Transcribed_RNA"/>
</dbReference>
<sequence length="34" mass="3688">MAWGGLAWQKVSVARDCGGWARRAAAGELGEWLQ</sequence>